<comment type="caution">
    <text evidence="2">The sequence shown here is derived from an EMBL/GenBank/DDBJ whole genome shotgun (WGS) entry which is preliminary data.</text>
</comment>
<dbReference type="InterPro" id="IPR029044">
    <property type="entry name" value="Nucleotide-diphossugar_trans"/>
</dbReference>
<dbReference type="STRING" id="45634.SCRDD08_00224"/>
<dbReference type="Pfam" id="PF00535">
    <property type="entry name" value="Glycos_transf_2"/>
    <property type="match status" value="1"/>
</dbReference>
<dbReference type="RefSeq" id="WP_061422059.1">
    <property type="nucleotide sequence ID" value="NZ_KQ969062.1"/>
</dbReference>
<name>A0A139N5E2_STRCR</name>
<gene>
    <name evidence="2" type="ORF">SCRDD08_00224</name>
</gene>
<proteinExistence type="predicted"/>
<dbReference type="InterPro" id="IPR001173">
    <property type="entry name" value="Glyco_trans_2-like"/>
</dbReference>
<dbReference type="Proteomes" id="UP000070377">
    <property type="component" value="Unassembled WGS sequence"/>
</dbReference>
<evidence type="ECO:0000313" key="3">
    <source>
        <dbReference type="Proteomes" id="UP000070377"/>
    </source>
</evidence>
<dbReference type="PANTHER" id="PTHR22916">
    <property type="entry name" value="GLYCOSYLTRANSFERASE"/>
    <property type="match status" value="1"/>
</dbReference>
<dbReference type="Gene3D" id="3.90.550.10">
    <property type="entry name" value="Spore Coat Polysaccharide Biosynthesis Protein SpsA, Chain A"/>
    <property type="match status" value="1"/>
</dbReference>
<dbReference type="PANTHER" id="PTHR22916:SF3">
    <property type="entry name" value="UDP-GLCNAC:BETAGAL BETA-1,3-N-ACETYLGLUCOSAMINYLTRANSFERASE-LIKE PROTEIN 1"/>
    <property type="match status" value="1"/>
</dbReference>
<dbReference type="EMBL" id="LQRD01000015">
    <property type="protein sequence ID" value="KXT71037.1"/>
    <property type="molecule type" value="Genomic_DNA"/>
</dbReference>
<evidence type="ECO:0000313" key="2">
    <source>
        <dbReference type="EMBL" id="KXT71037.1"/>
    </source>
</evidence>
<dbReference type="GO" id="GO:0016758">
    <property type="term" value="F:hexosyltransferase activity"/>
    <property type="evidence" value="ECO:0007669"/>
    <property type="project" value="UniProtKB-ARBA"/>
</dbReference>
<protein>
    <submittedName>
        <fullName evidence="2">Glycosyltransferase, group 2 family protein / putative alpha-rhamnosyltransferase, RhaT</fullName>
    </submittedName>
</protein>
<organism evidence="2 3">
    <name type="scientific">Streptococcus cristatus</name>
    <dbReference type="NCBI Taxonomy" id="45634"/>
    <lineage>
        <taxon>Bacteria</taxon>
        <taxon>Bacillati</taxon>
        <taxon>Bacillota</taxon>
        <taxon>Bacilli</taxon>
        <taxon>Lactobacillales</taxon>
        <taxon>Streptococcaceae</taxon>
        <taxon>Streptococcus</taxon>
    </lineage>
</organism>
<evidence type="ECO:0000259" key="1">
    <source>
        <dbReference type="Pfam" id="PF00535"/>
    </source>
</evidence>
<dbReference type="AlphaFoldDB" id="A0A139N5E2"/>
<accession>A0A139N5E2</accession>
<dbReference type="PATRIC" id="fig|45634.12.peg.233"/>
<keyword evidence="2" id="KW-0808">Transferase</keyword>
<dbReference type="SUPFAM" id="SSF53448">
    <property type="entry name" value="Nucleotide-diphospho-sugar transferases"/>
    <property type="match status" value="1"/>
</dbReference>
<feature type="domain" description="Glycosyltransferase 2-like" evidence="1">
    <location>
        <begin position="3"/>
        <end position="164"/>
    </location>
</feature>
<sequence>MITVLMATYNGEKFIEQQLYSIRSQTLPADRVIILDDCSTDKTFDIVDRFIQKYNLVAWEIYQNESNQGHYRTFINLTKMVDKGYTFFSDQDDIWDDCKIESMMKEFYNSQISMVFCKSRYINETGEVIKELNTTSKSRIYPVKKILQSWPSGYQTVFRSEVLKTIIENKYFEYPCFQFHDVLFGMLSCLFGEVVELDTILDSHRLHLSNVTLSSKSSSFHNSLEERLNYYTKMYKRYEVVTNLSTEIENYEVKEVAENYGKLYKARAEFIEKRTFKSIREMYKLKQFYNGFRAFFSDIIYSLRLQRLFAKIMRR</sequence>
<reference evidence="2 3" key="1">
    <citation type="submission" date="2016-01" db="EMBL/GenBank/DDBJ databases">
        <title>Highly variable Streptococcus oralis are common among viridans streptococci isolated from primates.</title>
        <authorList>
            <person name="Denapaite D."/>
            <person name="Rieger M."/>
            <person name="Koendgen S."/>
            <person name="Brueckner R."/>
            <person name="Ochigava I."/>
            <person name="Kappeler P."/>
            <person name="Maetz-Rensing K."/>
            <person name="Leendertz F."/>
            <person name="Hakenbeck R."/>
        </authorList>
    </citation>
    <scope>NUCLEOTIDE SEQUENCE [LARGE SCALE GENOMIC DNA]</scope>
    <source>
        <strain evidence="2 3">DD08</strain>
    </source>
</reference>